<dbReference type="GO" id="GO:0055085">
    <property type="term" value="P:transmembrane transport"/>
    <property type="evidence" value="ECO:0007669"/>
    <property type="project" value="InterPro"/>
</dbReference>
<dbReference type="PROSITE" id="PS50928">
    <property type="entry name" value="ABC_TM1"/>
    <property type="match status" value="1"/>
</dbReference>
<feature type="transmembrane region" description="Helical" evidence="7">
    <location>
        <begin position="249"/>
        <end position="274"/>
    </location>
</feature>
<dbReference type="SUPFAM" id="SSF161098">
    <property type="entry name" value="MetI-like"/>
    <property type="match status" value="1"/>
</dbReference>
<evidence type="ECO:0000256" key="2">
    <source>
        <dbReference type="ARBA" id="ARBA00022448"/>
    </source>
</evidence>
<gene>
    <name evidence="9" type="ORF">METZ01_LOCUS66763</name>
</gene>
<feature type="domain" description="ABC transmembrane type-1" evidence="8">
    <location>
        <begin position="84"/>
        <end position="313"/>
    </location>
</feature>
<name>A0A381TDS4_9ZZZZ</name>
<dbReference type="EMBL" id="UINC01004381">
    <property type="protein sequence ID" value="SVA13909.1"/>
    <property type="molecule type" value="Genomic_DNA"/>
</dbReference>
<evidence type="ECO:0000256" key="1">
    <source>
        <dbReference type="ARBA" id="ARBA00004651"/>
    </source>
</evidence>
<sequence length="326" mass="36327">MVVVLIVVITITFFVSRCLPGDPTALWVGDHPTSQQLETAREQLGLDQPLLKQYYSFIKKLVRGDLGISLRTHQPVITELGQRFSATFELVTVALVLSCLFGFPLGLLAAMKTDTPYDLFIRGIGYLGLSFPVFWLGMILQIIFFGKLDWLPLQGRYTNHIYLDSQLIFHSGFLLVDSLFSGEWAIFSDAIKHICLPAATMSCAVLGIVLRTSRSAMIDTMAEPHFTTYLTYGFTPGETILRSSYKNTLIPVSTVVGLSYGLLLGGTFLVEAIFDWPGLGQFGVLSILTNDFPAIIGITFLYTASYVVINFFIDIIYVFLDPRTRQ</sequence>
<evidence type="ECO:0000313" key="9">
    <source>
        <dbReference type="EMBL" id="SVA13909.1"/>
    </source>
</evidence>
<dbReference type="PANTHER" id="PTHR43163:SF6">
    <property type="entry name" value="DIPEPTIDE TRANSPORT SYSTEM PERMEASE PROTEIN DPPB-RELATED"/>
    <property type="match status" value="1"/>
</dbReference>
<evidence type="ECO:0000256" key="5">
    <source>
        <dbReference type="ARBA" id="ARBA00022989"/>
    </source>
</evidence>
<keyword evidence="3" id="KW-1003">Cell membrane</keyword>
<protein>
    <recommendedName>
        <fullName evidence="8">ABC transmembrane type-1 domain-containing protein</fullName>
    </recommendedName>
</protein>
<keyword evidence="5 7" id="KW-1133">Transmembrane helix</keyword>
<feature type="transmembrane region" description="Helical" evidence="7">
    <location>
        <begin position="190"/>
        <end position="210"/>
    </location>
</feature>
<keyword evidence="4 7" id="KW-0812">Transmembrane</keyword>
<reference evidence="9" key="1">
    <citation type="submission" date="2018-05" db="EMBL/GenBank/DDBJ databases">
        <authorList>
            <person name="Lanie J.A."/>
            <person name="Ng W.-L."/>
            <person name="Kazmierczak K.M."/>
            <person name="Andrzejewski T.M."/>
            <person name="Davidsen T.M."/>
            <person name="Wayne K.J."/>
            <person name="Tettelin H."/>
            <person name="Glass J.I."/>
            <person name="Rusch D."/>
            <person name="Podicherti R."/>
            <person name="Tsui H.-C.T."/>
            <person name="Winkler M.E."/>
        </authorList>
    </citation>
    <scope>NUCLEOTIDE SEQUENCE</scope>
</reference>
<dbReference type="Pfam" id="PF19300">
    <property type="entry name" value="BPD_transp_1_N"/>
    <property type="match status" value="1"/>
</dbReference>
<dbReference type="CDD" id="cd06261">
    <property type="entry name" value="TM_PBP2"/>
    <property type="match status" value="1"/>
</dbReference>
<keyword evidence="2" id="KW-0813">Transport</keyword>
<dbReference type="Gene3D" id="1.10.3720.10">
    <property type="entry name" value="MetI-like"/>
    <property type="match status" value="1"/>
</dbReference>
<dbReference type="PANTHER" id="PTHR43163">
    <property type="entry name" value="DIPEPTIDE TRANSPORT SYSTEM PERMEASE PROTEIN DPPB-RELATED"/>
    <property type="match status" value="1"/>
</dbReference>
<feature type="transmembrane region" description="Helical" evidence="7">
    <location>
        <begin position="123"/>
        <end position="144"/>
    </location>
</feature>
<organism evidence="9">
    <name type="scientific">marine metagenome</name>
    <dbReference type="NCBI Taxonomy" id="408172"/>
    <lineage>
        <taxon>unclassified sequences</taxon>
        <taxon>metagenomes</taxon>
        <taxon>ecological metagenomes</taxon>
    </lineage>
</organism>
<feature type="transmembrane region" description="Helical" evidence="7">
    <location>
        <begin position="90"/>
        <end position="111"/>
    </location>
</feature>
<dbReference type="InterPro" id="IPR045621">
    <property type="entry name" value="BPD_transp_1_N"/>
</dbReference>
<evidence type="ECO:0000256" key="3">
    <source>
        <dbReference type="ARBA" id="ARBA00022475"/>
    </source>
</evidence>
<evidence type="ECO:0000259" key="8">
    <source>
        <dbReference type="PROSITE" id="PS50928"/>
    </source>
</evidence>
<keyword evidence="6 7" id="KW-0472">Membrane</keyword>
<dbReference type="InterPro" id="IPR035906">
    <property type="entry name" value="MetI-like_sf"/>
</dbReference>
<comment type="subcellular location">
    <subcellularLocation>
        <location evidence="1">Cell membrane</location>
        <topology evidence="1">Multi-pass membrane protein</topology>
    </subcellularLocation>
</comment>
<evidence type="ECO:0000256" key="6">
    <source>
        <dbReference type="ARBA" id="ARBA00023136"/>
    </source>
</evidence>
<accession>A0A381TDS4</accession>
<evidence type="ECO:0000256" key="7">
    <source>
        <dbReference type="SAM" id="Phobius"/>
    </source>
</evidence>
<dbReference type="Pfam" id="PF00528">
    <property type="entry name" value="BPD_transp_1"/>
    <property type="match status" value="1"/>
</dbReference>
<feature type="transmembrane region" description="Helical" evidence="7">
    <location>
        <begin position="294"/>
        <end position="320"/>
    </location>
</feature>
<proteinExistence type="predicted"/>
<dbReference type="AlphaFoldDB" id="A0A381TDS4"/>
<dbReference type="GO" id="GO:0005886">
    <property type="term" value="C:plasma membrane"/>
    <property type="evidence" value="ECO:0007669"/>
    <property type="project" value="UniProtKB-SubCell"/>
</dbReference>
<evidence type="ECO:0000256" key="4">
    <source>
        <dbReference type="ARBA" id="ARBA00022692"/>
    </source>
</evidence>
<dbReference type="InterPro" id="IPR000515">
    <property type="entry name" value="MetI-like"/>
</dbReference>